<name>A0A2A6CLL9_PRIPA</name>
<gene>
    <name evidence="1" type="primary">WBGene00279243</name>
</gene>
<sequence length="133" mass="15153">METTPTGDSFARYSSEGLAVKLYAATKVIVDLYVRFLGSHELSRFRIPGLLEIIKSFACRQFLNYEFCRDNIFLTVGPPAKTFNSSRMPVYLSHFFESTSTLALLQYAPQNAYRLGVFHFDVSTAENVKRYGQ</sequence>
<dbReference type="InterPro" id="IPR029058">
    <property type="entry name" value="AB_hydrolase_fold"/>
</dbReference>
<reference evidence="1" key="2">
    <citation type="submission" date="2022-06" db="UniProtKB">
        <authorList>
            <consortium name="EnsemblMetazoa"/>
        </authorList>
    </citation>
    <scope>IDENTIFICATION</scope>
    <source>
        <strain evidence="1">PS312</strain>
    </source>
</reference>
<evidence type="ECO:0000313" key="2">
    <source>
        <dbReference type="Proteomes" id="UP000005239"/>
    </source>
</evidence>
<protein>
    <submittedName>
        <fullName evidence="1">Uncharacterized protein</fullName>
    </submittedName>
</protein>
<keyword evidence="2" id="KW-1185">Reference proteome</keyword>
<proteinExistence type="predicted"/>
<dbReference type="EnsemblMetazoa" id="PPA40874.1">
    <property type="protein sequence ID" value="PPA40874.1"/>
    <property type="gene ID" value="WBGene00279243"/>
</dbReference>
<dbReference type="AlphaFoldDB" id="A0A2A6CLL9"/>
<reference evidence="2" key="1">
    <citation type="journal article" date="2008" name="Nat. Genet.">
        <title>The Pristionchus pacificus genome provides a unique perspective on nematode lifestyle and parasitism.</title>
        <authorList>
            <person name="Dieterich C."/>
            <person name="Clifton S.W."/>
            <person name="Schuster L.N."/>
            <person name="Chinwalla A."/>
            <person name="Delehaunty K."/>
            <person name="Dinkelacker I."/>
            <person name="Fulton L."/>
            <person name="Fulton R."/>
            <person name="Godfrey J."/>
            <person name="Minx P."/>
            <person name="Mitreva M."/>
            <person name="Roeseler W."/>
            <person name="Tian H."/>
            <person name="Witte H."/>
            <person name="Yang S.P."/>
            <person name="Wilson R.K."/>
            <person name="Sommer R.J."/>
        </authorList>
    </citation>
    <scope>NUCLEOTIDE SEQUENCE [LARGE SCALE GENOMIC DNA]</scope>
    <source>
        <strain evidence="2">PS312</strain>
    </source>
</reference>
<accession>A0A2A6CLL9</accession>
<evidence type="ECO:0000313" key="1">
    <source>
        <dbReference type="EnsemblMetazoa" id="PPA40874.1"/>
    </source>
</evidence>
<dbReference type="Gene3D" id="3.40.50.1820">
    <property type="entry name" value="alpha/beta hydrolase"/>
    <property type="match status" value="1"/>
</dbReference>
<accession>A0A8R1UUT6</accession>
<organism evidence="1 2">
    <name type="scientific">Pristionchus pacificus</name>
    <name type="common">Parasitic nematode worm</name>
    <dbReference type="NCBI Taxonomy" id="54126"/>
    <lineage>
        <taxon>Eukaryota</taxon>
        <taxon>Metazoa</taxon>
        <taxon>Ecdysozoa</taxon>
        <taxon>Nematoda</taxon>
        <taxon>Chromadorea</taxon>
        <taxon>Rhabditida</taxon>
        <taxon>Rhabditina</taxon>
        <taxon>Diplogasteromorpha</taxon>
        <taxon>Diplogasteroidea</taxon>
        <taxon>Neodiplogasteridae</taxon>
        <taxon>Pristionchus</taxon>
    </lineage>
</organism>
<dbReference type="Proteomes" id="UP000005239">
    <property type="component" value="Unassembled WGS sequence"/>
</dbReference>